<name>A0A2V3HRP6_9ARCH</name>
<dbReference type="Pfam" id="PF22578">
    <property type="entry name" value="GGR_cat"/>
    <property type="match status" value="1"/>
</dbReference>
<evidence type="ECO:0000313" key="2">
    <source>
        <dbReference type="EMBL" id="PXF21814.1"/>
    </source>
</evidence>
<dbReference type="Gene3D" id="3.50.50.60">
    <property type="entry name" value="FAD/NAD(P)-binding domain"/>
    <property type="match status" value="1"/>
</dbReference>
<dbReference type="PANTHER" id="PTHR42685:SF22">
    <property type="entry name" value="CONDITIONED MEDIUM FACTOR RECEPTOR 1"/>
    <property type="match status" value="1"/>
</dbReference>
<dbReference type="Proteomes" id="UP000248161">
    <property type="component" value="Unassembled WGS sequence"/>
</dbReference>
<dbReference type="PRINTS" id="PR00420">
    <property type="entry name" value="RNGMNOXGNASE"/>
</dbReference>
<protein>
    <recommendedName>
        <fullName evidence="1">Digeranylgeranylglycerophospholipid reductase catalytic domain-containing protein</fullName>
    </recommendedName>
</protein>
<evidence type="ECO:0000259" key="1">
    <source>
        <dbReference type="Pfam" id="PF22578"/>
    </source>
</evidence>
<sequence length="367" mass="39825">MPEIRTDWDAIVVGGGPAGSTAARYIAEGGADVLVIDGRDPIGSPLQCGELVPSNDEMRRLCPDVPDVDDLLQTPEEAISKRTGEMRLVPPSGKPLRYDFDGLVLNRVAHDEALVDLAKSKGAEYLVDSRVERVEDETVYLRDGSEYTARVIVGAAGHNDPVRKTQWQEESLNIPVKFVLMSGEFTDAVELHFGSVAPGGYAWMFPKDGGANIGLGIQRSLAKGKSLNNYAEDFISRYGGQVTYSGAGSLPMSGSIRSLVKGNHLLVGDAAGMVLPSNGAGITIAMIGGRIAGQVVAEHLRDGTPLSEYERRWNTQMGKVMRNSKRAFRLGSLLFRAPDWLLNIAFNRLTKRFIWRAVTCRPLLGLG</sequence>
<dbReference type="Pfam" id="PF13450">
    <property type="entry name" value="NAD_binding_8"/>
    <property type="match status" value="1"/>
</dbReference>
<evidence type="ECO:0000313" key="3">
    <source>
        <dbReference type="Proteomes" id="UP000248161"/>
    </source>
</evidence>
<dbReference type="InterPro" id="IPR011777">
    <property type="entry name" value="Geranylgeranyl_Rdtase_fam"/>
</dbReference>
<dbReference type="NCBIfam" id="TIGR02032">
    <property type="entry name" value="GG-red-SF"/>
    <property type="match status" value="1"/>
</dbReference>
<dbReference type="InterPro" id="IPR054715">
    <property type="entry name" value="GGR_cat"/>
</dbReference>
<dbReference type="EMBL" id="PSPG01000005">
    <property type="protein sequence ID" value="PXF21814.1"/>
    <property type="molecule type" value="Genomic_DNA"/>
</dbReference>
<dbReference type="AlphaFoldDB" id="A0A2V3HRP6"/>
<proteinExistence type="predicted"/>
<dbReference type="InterPro" id="IPR036188">
    <property type="entry name" value="FAD/NAD-bd_sf"/>
</dbReference>
<comment type="caution">
    <text evidence="2">The sequence shown here is derived from an EMBL/GenBank/DDBJ whole genome shotgun (WGS) entry which is preliminary data.</text>
</comment>
<feature type="domain" description="Digeranylgeranylglycerophospholipid reductase catalytic" evidence="1">
    <location>
        <begin position="186"/>
        <end position="239"/>
    </location>
</feature>
<organism evidence="2 3">
    <name type="scientific">Candidatus Thalassarchaeum betae</name>
    <dbReference type="NCBI Taxonomy" id="2599289"/>
    <lineage>
        <taxon>Archaea</taxon>
        <taxon>Methanobacteriati</taxon>
        <taxon>Thermoplasmatota</taxon>
        <taxon>Candidatus Poseidoniia</taxon>
        <taxon>Candidatus Poseidoniales</taxon>
        <taxon>Candidatus Thalassarchaeaceae</taxon>
        <taxon>Candidatus Thalassarchaeum</taxon>
    </lineage>
</organism>
<dbReference type="GO" id="GO:0016628">
    <property type="term" value="F:oxidoreductase activity, acting on the CH-CH group of donors, NAD or NADP as acceptor"/>
    <property type="evidence" value="ECO:0007669"/>
    <property type="project" value="InterPro"/>
</dbReference>
<reference evidence="2 3" key="1">
    <citation type="journal article" date="2015" name="Nat. Commun.">
        <title>Genomic and transcriptomic evidence for scavenging of diverse organic compounds by widespread deep-sea archaea.</title>
        <authorList>
            <person name="Li M."/>
            <person name="Baker B.J."/>
            <person name="Anantharaman K."/>
            <person name="Jain S."/>
            <person name="Breier J.A."/>
            <person name="Dick G.J."/>
        </authorList>
    </citation>
    <scope>NUCLEOTIDE SEQUENCE [LARGE SCALE GENOMIC DNA]</scope>
    <source>
        <strain evidence="2">Cayman_51_deep</strain>
    </source>
</reference>
<gene>
    <name evidence="2" type="ORF">CXX69_03180</name>
</gene>
<dbReference type="PANTHER" id="PTHR42685">
    <property type="entry name" value="GERANYLGERANYL DIPHOSPHATE REDUCTASE"/>
    <property type="match status" value="1"/>
</dbReference>
<dbReference type="SUPFAM" id="SSF51905">
    <property type="entry name" value="FAD/NAD(P)-binding domain"/>
    <property type="match status" value="1"/>
</dbReference>
<accession>A0A2V3HRP6</accession>
<dbReference type="InterPro" id="IPR050407">
    <property type="entry name" value="Geranylgeranyl_reductase"/>
</dbReference>